<feature type="domain" description="Nucleotidyl transferase" evidence="1">
    <location>
        <begin position="5"/>
        <end position="230"/>
    </location>
</feature>
<dbReference type="Pfam" id="PF00483">
    <property type="entry name" value="NTP_transferase"/>
    <property type="match status" value="1"/>
</dbReference>
<evidence type="ECO:0000313" key="3">
    <source>
        <dbReference type="Proteomes" id="UP001250656"/>
    </source>
</evidence>
<reference evidence="2 3" key="1">
    <citation type="submission" date="2023-09" db="EMBL/GenBank/DDBJ databases">
        <title>Novel taxa isolated from Blanes Bay.</title>
        <authorList>
            <person name="Rey-Velasco X."/>
            <person name="Lucena T."/>
        </authorList>
    </citation>
    <scope>NUCLEOTIDE SEQUENCE [LARGE SCALE GENOMIC DNA]</scope>
    <source>
        <strain evidence="2 3">S334</strain>
    </source>
</reference>
<dbReference type="InterPro" id="IPR005835">
    <property type="entry name" value="NTP_transferase_dom"/>
</dbReference>
<dbReference type="InterPro" id="IPR050486">
    <property type="entry name" value="Mannose-1P_guanyltransferase"/>
</dbReference>
<dbReference type="CDD" id="cd06915">
    <property type="entry name" value="NTP_transferase_WcbM_like"/>
    <property type="match status" value="1"/>
</dbReference>
<dbReference type="PANTHER" id="PTHR22572">
    <property type="entry name" value="SUGAR-1-PHOSPHATE GUANYL TRANSFERASE"/>
    <property type="match status" value="1"/>
</dbReference>
<gene>
    <name evidence="2" type="ORF">RQM65_05330</name>
</gene>
<dbReference type="Gene3D" id="3.90.550.10">
    <property type="entry name" value="Spore Coat Polysaccharide Biosynthesis Protein SpsA, Chain A"/>
    <property type="match status" value="1"/>
</dbReference>
<keyword evidence="3" id="KW-1185">Reference proteome</keyword>
<protein>
    <submittedName>
        <fullName evidence="2">Nucleotidyltransferase family protein</fullName>
    </submittedName>
</protein>
<dbReference type="Proteomes" id="UP001250656">
    <property type="component" value="Unassembled WGS sequence"/>
</dbReference>
<organism evidence="2 3">
    <name type="scientific">Pricia mediterranea</name>
    <dbReference type="NCBI Taxonomy" id="3076079"/>
    <lineage>
        <taxon>Bacteria</taxon>
        <taxon>Pseudomonadati</taxon>
        <taxon>Bacteroidota</taxon>
        <taxon>Flavobacteriia</taxon>
        <taxon>Flavobacteriales</taxon>
        <taxon>Flavobacteriaceae</taxon>
        <taxon>Pricia</taxon>
    </lineage>
</organism>
<sequence>MTDEAIVLAGGLGTRLRAVVKDVPKPMAEVNGQPFLDYILDYLIKNKITKVVLAVGYKHEIIQNYLSQNKKFSDLQISYSIENQPLGTGGAISQAITKVDGSYTFIVNGDTFFNIPLNQLEIFAHKKNAEIAIALKELPFSNRYGRVACSSNDRILSFSENKHDQEESCLINGGTYFINKNLFEPFELPQKFSLENDFFKPYLKITQAYGKCFEDFFIDIGIPEDYNLAQKIFKNGSNK</sequence>
<dbReference type="EMBL" id="JAVTTP010000001">
    <property type="protein sequence ID" value="MDT7828085.1"/>
    <property type="molecule type" value="Genomic_DNA"/>
</dbReference>
<name>A0ABU3L2W8_9FLAO</name>
<dbReference type="RefSeq" id="WP_314013212.1">
    <property type="nucleotide sequence ID" value="NZ_JAVTTP010000001.1"/>
</dbReference>
<dbReference type="SUPFAM" id="SSF53448">
    <property type="entry name" value="Nucleotide-diphospho-sugar transferases"/>
    <property type="match status" value="1"/>
</dbReference>
<dbReference type="InterPro" id="IPR029044">
    <property type="entry name" value="Nucleotide-diphossugar_trans"/>
</dbReference>
<evidence type="ECO:0000259" key="1">
    <source>
        <dbReference type="Pfam" id="PF00483"/>
    </source>
</evidence>
<proteinExistence type="predicted"/>
<evidence type="ECO:0000313" key="2">
    <source>
        <dbReference type="EMBL" id="MDT7828085.1"/>
    </source>
</evidence>
<comment type="caution">
    <text evidence="2">The sequence shown here is derived from an EMBL/GenBank/DDBJ whole genome shotgun (WGS) entry which is preliminary data.</text>
</comment>
<accession>A0ABU3L2W8</accession>